<keyword evidence="3" id="KW-1185">Reference proteome</keyword>
<sequence>MEVGEELSTMATISKSTAVTACVAMTLLYVAILYAPTLIFRLPPPTSYQQFMIRRFVVPLEKSFVPLWGSMLLKLFSGHGVGDAKLNLFLILTVKSWKITYVLNLYGIQADNVVSISGWLWHAVIFPLSLTSLVYAGSLVLKCLLLLDSWIEDGSEGITLNCLHNLLHKIYCGFISVASNIGAWRNLVVVSFFTLFSVLFLDPEQLAVVNFFKTSCALCRF</sequence>
<reference evidence="2" key="1">
    <citation type="journal article" date="2017" name="Nature">
        <title>The genome of Chenopodium quinoa.</title>
        <authorList>
            <person name="Jarvis D.E."/>
            <person name="Ho Y.S."/>
            <person name="Lightfoot D.J."/>
            <person name="Schmoeckel S.M."/>
            <person name="Li B."/>
            <person name="Borm T.J.A."/>
            <person name="Ohyanagi H."/>
            <person name="Mineta K."/>
            <person name="Michell C.T."/>
            <person name="Saber N."/>
            <person name="Kharbatia N.M."/>
            <person name="Rupper R.R."/>
            <person name="Sharp A.R."/>
            <person name="Dally N."/>
            <person name="Boughton B.A."/>
            <person name="Woo Y.H."/>
            <person name="Gao G."/>
            <person name="Schijlen E.G.W.M."/>
            <person name="Guo X."/>
            <person name="Momin A.A."/>
            <person name="Negrao S."/>
            <person name="Al-Babili S."/>
            <person name="Gehring C."/>
            <person name="Roessner U."/>
            <person name="Jung C."/>
            <person name="Murphy K."/>
            <person name="Arold S.T."/>
            <person name="Gojobori T."/>
            <person name="van der Linden C.G."/>
            <person name="van Loo E.N."/>
            <person name="Jellen E.N."/>
            <person name="Maughan P.J."/>
            <person name="Tester M."/>
        </authorList>
    </citation>
    <scope>NUCLEOTIDE SEQUENCE [LARGE SCALE GENOMIC DNA]</scope>
    <source>
        <strain evidence="2">cv. PI 614886</strain>
    </source>
</reference>
<proteinExistence type="predicted"/>
<organism evidence="2 3">
    <name type="scientific">Chenopodium quinoa</name>
    <name type="common">Quinoa</name>
    <dbReference type="NCBI Taxonomy" id="63459"/>
    <lineage>
        <taxon>Eukaryota</taxon>
        <taxon>Viridiplantae</taxon>
        <taxon>Streptophyta</taxon>
        <taxon>Embryophyta</taxon>
        <taxon>Tracheophyta</taxon>
        <taxon>Spermatophyta</taxon>
        <taxon>Magnoliopsida</taxon>
        <taxon>eudicotyledons</taxon>
        <taxon>Gunneridae</taxon>
        <taxon>Pentapetalae</taxon>
        <taxon>Caryophyllales</taxon>
        <taxon>Chenopodiaceae</taxon>
        <taxon>Chenopodioideae</taxon>
        <taxon>Atripliceae</taxon>
        <taxon>Chenopodium</taxon>
    </lineage>
</organism>
<evidence type="ECO:0000313" key="3">
    <source>
        <dbReference type="Proteomes" id="UP000596660"/>
    </source>
</evidence>
<evidence type="ECO:0000313" key="2">
    <source>
        <dbReference type="EnsemblPlants" id="AUR62033501-RA:cds"/>
    </source>
</evidence>
<feature type="transmembrane region" description="Helical" evidence="1">
    <location>
        <begin position="183"/>
        <end position="201"/>
    </location>
</feature>
<dbReference type="GO" id="GO:0004222">
    <property type="term" value="F:metalloendopeptidase activity"/>
    <property type="evidence" value="ECO:0007669"/>
    <property type="project" value="InterPro"/>
</dbReference>
<dbReference type="AlphaFoldDB" id="A0A803MQF0"/>
<dbReference type="InterPro" id="IPR039731">
    <property type="entry name" value="Rce1"/>
</dbReference>
<accession>A0A803MQF0</accession>
<dbReference type="PANTHER" id="PTHR13046">
    <property type="entry name" value="PROTEASE U48 CAAX PRENYL PROTEASE RCE1"/>
    <property type="match status" value="1"/>
</dbReference>
<feature type="transmembrane region" description="Helical" evidence="1">
    <location>
        <begin position="18"/>
        <end position="42"/>
    </location>
</feature>
<protein>
    <submittedName>
        <fullName evidence="2">Uncharacterized protein</fullName>
    </submittedName>
</protein>
<evidence type="ECO:0000256" key="1">
    <source>
        <dbReference type="SAM" id="Phobius"/>
    </source>
</evidence>
<reference evidence="2" key="2">
    <citation type="submission" date="2021-03" db="UniProtKB">
        <authorList>
            <consortium name="EnsemblPlants"/>
        </authorList>
    </citation>
    <scope>IDENTIFICATION</scope>
</reference>
<dbReference type="GO" id="GO:0005789">
    <property type="term" value="C:endoplasmic reticulum membrane"/>
    <property type="evidence" value="ECO:0007669"/>
    <property type="project" value="InterPro"/>
</dbReference>
<name>A0A803MQF0_CHEQI</name>
<keyword evidence="1" id="KW-0472">Membrane</keyword>
<keyword evidence="1" id="KW-1133">Transmembrane helix</keyword>
<dbReference type="Proteomes" id="UP000596660">
    <property type="component" value="Unplaced"/>
</dbReference>
<feature type="transmembrane region" description="Helical" evidence="1">
    <location>
        <begin position="119"/>
        <end position="141"/>
    </location>
</feature>
<dbReference type="GO" id="GO:0071586">
    <property type="term" value="P:CAAX-box protein processing"/>
    <property type="evidence" value="ECO:0007669"/>
    <property type="project" value="InterPro"/>
</dbReference>
<dbReference type="Gramene" id="AUR62033501-RA">
    <property type="protein sequence ID" value="AUR62033501-RA:cds"/>
    <property type="gene ID" value="AUR62033501"/>
</dbReference>
<keyword evidence="1" id="KW-0812">Transmembrane</keyword>
<dbReference type="EnsemblPlants" id="AUR62033501-RA">
    <property type="protein sequence ID" value="AUR62033501-RA:cds"/>
    <property type="gene ID" value="AUR62033501"/>
</dbReference>
<dbReference type="PANTHER" id="PTHR13046:SF0">
    <property type="entry name" value="CAAX PRENYL PROTEASE 2"/>
    <property type="match status" value="1"/>
</dbReference>